<dbReference type="Gene3D" id="3.40.50.300">
    <property type="entry name" value="P-loop containing nucleotide triphosphate hydrolases"/>
    <property type="match status" value="1"/>
</dbReference>
<accession>A0A379UVK4</accession>
<dbReference type="Pfam" id="PF17946">
    <property type="entry name" value="RecC_C"/>
    <property type="match status" value="1"/>
</dbReference>
<dbReference type="FunFam" id="3.40.50.300:FF:001153">
    <property type="entry name" value="RecBCD enzyme subunit RecC"/>
    <property type="match status" value="1"/>
</dbReference>
<evidence type="ECO:0000313" key="12">
    <source>
        <dbReference type="Proteomes" id="UP000255534"/>
    </source>
</evidence>
<organism evidence="11 12">
    <name type="scientific">Salmonella enterica I</name>
    <dbReference type="NCBI Taxonomy" id="59201"/>
    <lineage>
        <taxon>Bacteria</taxon>
        <taxon>Pseudomonadati</taxon>
        <taxon>Pseudomonadota</taxon>
        <taxon>Gammaproteobacteria</taxon>
        <taxon>Enterobacterales</taxon>
        <taxon>Enterobacteriaceae</taxon>
        <taxon>Salmonella</taxon>
    </lineage>
</organism>
<dbReference type="GO" id="GO:0008854">
    <property type="term" value="F:exodeoxyribonuclease V activity"/>
    <property type="evidence" value="ECO:0007669"/>
    <property type="project" value="UniProtKB-EC"/>
</dbReference>
<dbReference type="PANTHER" id="PTHR30591">
    <property type="entry name" value="RECBCD ENZYME SUBUNIT RECC"/>
    <property type="match status" value="1"/>
</dbReference>
<dbReference type="GO" id="GO:0005524">
    <property type="term" value="F:ATP binding"/>
    <property type="evidence" value="ECO:0007669"/>
    <property type="project" value="UniProtKB-KW"/>
</dbReference>
<keyword evidence="7" id="KW-0067">ATP-binding</keyword>
<proteinExistence type="predicted"/>
<keyword evidence="1" id="KW-0540">Nuclease</keyword>
<feature type="domain" description="RecC C-terminal" evidence="10">
    <location>
        <begin position="165"/>
        <end position="212"/>
    </location>
</feature>
<evidence type="ECO:0000256" key="7">
    <source>
        <dbReference type="ARBA" id="ARBA00022840"/>
    </source>
</evidence>
<dbReference type="InterPro" id="IPR011335">
    <property type="entry name" value="Restrct_endonuc-II-like"/>
</dbReference>
<evidence type="ECO:0000256" key="3">
    <source>
        <dbReference type="ARBA" id="ARBA00022763"/>
    </source>
</evidence>
<dbReference type="AlphaFoldDB" id="A0A379UVK4"/>
<dbReference type="Proteomes" id="UP000255534">
    <property type="component" value="Unassembled WGS sequence"/>
</dbReference>
<dbReference type="PANTHER" id="PTHR30591:SF1">
    <property type="entry name" value="RECBCD ENZYME SUBUNIT RECC"/>
    <property type="match status" value="1"/>
</dbReference>
<evidence type="ECO:0000256" key="5">
    <source>
        <dbReference type="ARBA" id="ARBA00022806"/>
    </source>
</evidence>
<keyword evidence="3" id="KW-0227">DNA damage</keyword>
<keyword evidence="5" id="KW-0347">Helicase</keyword>
<evidence type="ECO:0000256" key="1">
    <source>
        <dbReference type="ARBA" id="ARBA00022722"/>
    </source>
</evidence>
<name>A0A379UVK4_SALET</name>
<evidence type="ECO:0000259" key="10">
    <source>
        <dbReference type="Pfam" id="PF17946"/>
    </source>
</evidence>
<reference evidence="11 12" key="1">
    <citation type="submission" date="2018-06" db="EMBL/GenBank/DDBJ databases">
        <authorList>
            <consortium name="Pathogen Informatics"/>
            <person name="Doyle S."/>
        </authorList>
    </citation>
    <scope>NUCLEOTIDE SEQUENCE [LARGE SCALE GENOMIC DNA]</scope>
    <source>
        <strain evidence="11 12">NCTC5798</strain>
    </source>
</reference>
<dbReference type="InterPro" id="IPR027417">
    <property type="entry name" value="P-loop_NTPase"/>
</dbReference>
<evidence type="ECO:0000256" key="6">
    <source>
        <dbReference type="ARBA" id="ARBA00022839"/>
    </source>
</evidence>
<evidence type="ECO:0000313" key="11">
    <source>
        <dbReference type="EMBL" id="SUG71941.1"/>
    </source>
</evidence>
<dbReference type="EC" id="3.1.11.5" evidence="11"/>
<dbReference type="GO" id="GO:0006310">
    <property type="term" value="P:DNA recombination"/>
    <property type="evidence" value="ECO:0007669"/>
    <property type="project" value="TreeGrafter"/>
</dbReference>
<dbReference type="EMBL" id="UGXK01000001">
    <property type="protein sequence ID" value="SUG71941.1"/>
    <property type="molecule type" value="Genomic_DNA"/>
</dbReference>
<dbReference type="SUPFAM" id="SSF52980">
    <property type="entry name" value="Restriction endonuclease-like"/>
    <property type="match status" value="1"/>
</dbReference>
<evidence type="ECO:0000256" key="2">
    <source>
        <dbReference type="ARBA" id="ARBA00022741"/>
    </source>
</evidence>
<dbReference type="GO" id="GO:0003677">
    <property type="term" value="F:DNA binding"/>
    <property type="evidence" value="ECO:0007669"/>
    <property type="project" value="UniProtKB-KW"/>
</dbReference>
<keyword evidence="6 11" id="KW-0269">Exonuclease</keyword>
<evidence type="ECO:0000256" key="8">
    <source>
        <dbReference type="ARBA" id="ARBA00023125"/>
    </source>
</evidence>
<dbReference type="GO" id="GO:0004386">
    <property type="term" value="F:helicase activity"/>
    <property type="evidence" value="ECO:0007669"/>
    <property type="project" value="UniProtKB-KW"/>
</dbReference>
<evidence type="ECO:0000256" key="9">
    <source>
        <dbReference type="ARBA" id="ARBA00023204"/>
    </source>
</evidence>
<dbReference type="GO" id="GO:0006281">
    <property type="term" value="P:DNA repair"/>
    <property type="evidence" value="ECO:0007669"/>
    <property type="project" value="UniProtKB-KW"/>
</dbReference>
<keyword evidence="4 11" id="KW-0378">Hydrolase</keyword>
<dbReference type="SUPFAM" id="SSF52540">
    <property type="entry name" value="P-loop containing nucleoside triphosphate hydrolases"/>
    <property type="match status" value="1"/>
</dbReference>
<keyword evidence="8" id="KW-0238">DNA-binding</keyword>
<keyword evidence="2" id="KW-0547">Nucleotide-binding</keyword>
<keyword evidence="9" id="KW-0234">DNA repair</keyword>
<gene>
    <name evidence="11" type="primary">recC_2</name>
    <name evidence="11" type="ORF">NCTC5798_03126</name>
</gene>
<sequence length="216" mass="24921">MPMRSIPFRVVCLLGMNDGVYPRQLAPLGFDLMSQKPMRGDRSRRDDDRYLFLEALISAQQTLYISYIGRSIQDNSERFPSVLVQELVDYIGQSHYLPGDETLTCDESETRVKAHITRLHTRMPFDAQNYQPGEQQSYAREWLPAASQSGKAHSDFVQPLPFTMPETLTLESLQRFWAHPVRAFFQMRLQVNFRSEESEIPDAEPFELEGLTPIST</sequence>
<protein>
    <submittedName>
        <fullName evidence="11">Exonuclease V subunit</fullName>
        <ecNumber evidence="11">3.1.11.5</ecNumber>
    </submittedName>
</protein>
<dbReference type="InterPro" id="IPR041500">
    <property type="entry name" value="RecC_C"/>
</dbReference>
<evidence type="ECO:0000256" key="4">
    <source>
        <dbReference type="ARBA" id="ARBA00022801"/>
    </source>
</evidence>